<dbReference type="InterPro" id="IPR020476">
    <property type="entry name" value="Nudix_hydrolase"/>
</dbReference>
<evidence type="ECO:0000256" key="8">
    <source>
        <dbReference type="ARBA" id="ARBA00022842"/>
    </source>
</evidence>
<evidence type="ECO:0000256" key="5">
    <source>
        <dbReference type="ARBA" id="ARBA00022723"/>
    </source>
</evidence>
<dbReference type="InterPro" id="IPR047127">
    <property type="entry name" value="MutT-like"/>
</dbReference>
<dbReference type="PROSITE" id="PS00893">
    <property type="entry name" value="NUDIX_BOX"/>
    <property type="match status" value="1"/>
</dbReference>
<dbReference type="CDD" id="cd03425">
    <property type="entry name" value="NUDIX_MutT_NudA_like"/>
    <property type="match status" value="1"/>
</dbReference>
<dbReference type="PRINTS" id="PR00502">
    <property type="entry name" value="NUDIXFAMILY"/>
</dbReference>
<keyword evidence="4" id="KW-0235">DNA replication</keyword>
<dbReference type="InterPro" id="IPR000086">
    <property type="entry name" value="NUDIX_hydrolase_dom"/>
</dbReference>
<dbReference type="GO" id="GO:0006281">
    <property type="term" value="P:DNA repair"/>
    <property type="evidence" value="ECO:0007669"/>
    <property type="project" value="UniProtKB-KW"/>
</dbReference>
<keyword evidence="20" id="KW-1185">Reference proteome</keyword>
<dbReference type="Proteomes" id="UP000002430">
    <property type="component" value="Chromosome"/>
</dbReference>
<reference evidence="19 20" key="1">
    <citation type="submission" date="2005-11" db="EMBL/GenBank/DDBJ databases">
        <title>The complete genome sequence of Lawsonia intracellularis: the causative agent of proliferative enteropathy.</title>
        <authorList>
            <person name="Kaur K."/>
            <person name="Zhang Q."/>
            <person name="Beckler D."/>
            <person name="Munir S."/>
            <person name="Li L."/>
            <person name="Kinsley K."/>
            <person name="Herron L."/>
            <person name="Peterson A."/>
            <person name="May B."/>
            <person name="Singh S."/>
            <person name="Gebhart C."/>
            <person name="Kapur V."/>
        </authorList>
    </citation>
    <scope>NUCLEOTIDE SEQUENCE [LARGE SCALE GENOMIC DNA]</scope>
    <source>
        <strain evidence="19 20">PHE/MN1-00</strain>
    </source>
</reference>
<keyword evidence="5" id="KW-0479">Metal-binding</keyword>
<gene>
    <name evidence="19" type="primary">mutT</name>
    <name evidence="19" type="ordered locus">LI0579</name>
</gene>
<evidence type="ECO:0000313" key="19">
    <source>
        <dbReference type="EMBL" id="CAJ54633.1"/>
    </source>
</evidence>
<dbReference type="PANTHER" id="PTHR47707:SF1">
    <property type="entry name" value="NUDIX HYDROLASE FAMILY PROTEIN"/>
    <property type="match status" value="1"/>
</dbReference>
<dbReference type="InterPro" id="IPR015797">
    <property type="entry name" value="NUDIX_hydrolase-like_dom_sf"/>
</dbReference>
<name>Q1MQU4_LAWIP</name>
<dbReference type="OrthoDB" id="9810648at2"/>
<dbReference type="EMBL" id="AM180252">
    <property type="protein sequence ID" value="CAJ54633.1"/>
    <property type="molecule type" value="Genomic_DNA"/>
</dbReference>
<evidence type="ECO:0000256" key="6">
    <source>
        <dbReference type="ARBA" id="ARBA00022763"/>
    </source>
</evidence>
<evidence type="ECO:0000256" key="16">
    <source>
        <dbReference type="ARBA" id="ARBA00042798"/>
    </source>
</evidence>
<dbReference type="STRING" id="363253.LI0579"/>
<protein>
    <recommendedName>
        <fullName evidence="13">8-oxo-dGTP diphosphatase</fullName>
        <ecNumber evidence="12">3.6.1.55</ecNumber>
    </recommendedName>
    <alternativeName>
        <fullName evidence="16">7,8-dihydro-8-oxoguanine-triphosphatase</fullName>
    </alternativeName>
    <alternativeName>
        <fullName evidence="15">Mutator protein MutT</fullName>
    </alternativeName>
    <alternativeName>
        <fullName evidence="14">dGTP pyrophosphohydrolase</fullName>
    </alternativeName>
</protein>
<dbReference type="InterPro" id="IPR020084">
    <property type="entry name" value="NUDIX_hydrolase_CS"/>
</dbReference>
<evidence type="ECO:0000256" key="1">
    <source>
        <dbReference type="ARBA" id="ARBA00001946"/>
    </source>
</evidence>
<dbReference type="EC" id="3.6.1.55" evidence="12"/>
<evidence type="ECO:0000256" key="15">
    <source>
        <dbReference type="ARBA" id="ARBA00041979"/>
    </source>
</evidence>
<evidence type="ECO:0000256" key="3">
    <source>
        <dbReference type="ARBA" id="ARBA00022457"/>
    </source>
</evidence>
<evidence type="ECO:0000313" key="20">
    <source>
        <dbReference type="Proteomes" id="UP000002430"/>
    </source>
</evidence>
<dbReference type="GO" id="GO:0044715">
    <property type="term" value="F:8-oxo-dGDP phosphatase activity"/>
    <property type="evidence" value="ECO:0007669"/>
    <property type="project" value="TreeGrafter"/>
</dbReference>
<dbReference type="PROSITE" id="PS51462">
    <property type="entry name" value="NUDIX"/>
    <property type="match status" value="1"/>
</dbReference>
<evidence type="ECO:0000256" key="2">
    <source>
        <dbReference type="ARBA" id="ARBA00005582"/>
    </source>
</evidence>
<dbReference type="KEGG" id="lip:LI0579"/>
<feature type="domain" description="Nudix hydrolase" evidence="18">
    <location>
        <begin position="8"/>
        <end position="134"/>
    </location>
</feature>
<dbReference type="Pfam" id="PF00293">
    <property type="entry name" value="NUDIX"/>
    <property type="match status" value="1"/>
</dbReference>
<keyword evidence="7 17" id="KW-0378">Hydrolase</keyword>
<keyword evidence="8" id="KW-0460">Magnesium</keyword>
<evidence type="ECO:0000256" key="4">
    <source>
        <dbReference type="ARBA" id="ARBA00022705"/>
    </source>
</evidence>
<dbReference type="GO" id="GO:0008413">
    <property type="term" value="F:8-oxo-7,8-dihydroguanosine triphosphate pyrophosphatase activity"/>
    <property type="evidence" value="ECO:0007669"/>
    <property type="project" value="TreeGrafter"/>
</dbReference>
<keyword evidence="6" id="KW-0227">DNA damage</keyword>
<evidence type="ECO:0000256" key="12">
    <source>
        <dbReference type="ARBA" id="ARBA00038905"/>
    </source>
</evidence>
<dbReference type="Gene3D" id="3.90.79.10">
    <property type="entry name" value="Nucleoside Triphosphate Pyrophosphohydrolase"/>
    <property type="match status" value="1"/>
</dbReference>
<evidence type="ECO:0000256" key="14">
    <source>
        <dbReference type="ARBA" id="ARBA00041592"/>
    </source>
</evidence>
<evidence type="ECO:0000256" key="11">
    <source>
        <dbReference type="ARBA" id="ARBA00036904"/>
    </source>
</evidence>
<dbReference type="eggNOG" id="COG0494">
    <property type="taxonomic scope" value="Bacteria"/>
</dbReference>
<evidence type="ECO:0000256" key="9">
    <source>
        <dbReference type="ARBA" id="ARBA00023204"/>
    </source>
</evidence>
<dbReference type="GO" id="GO:0006260">
    <property type="term" value="P:DNA replication"/>
    <property type="evidence" value="ECO:0007669"/>
    <property type="project" value="UniProtKB-KW"/>
</dbReference>
<proteinExistence type="inferred from homology"/>
<organism evidence="19 20">
    <name type="scientific">Lawsonia intracellularis (strain PHE/MN1-00)</name>
    <dbReference type="NCBI Taxonomy" id="363253"/>
    <lineage>
        <taxon>Bacteria</taxon>
        <taxon>Pseudomonadati</taxon>
        <taxon>Thermodesulfobacteriota</taxon>
        <taxon>Desulfovibrionia</taxon>
        <taxon>Desulfovibrionales</taxon>
        <taxon>Desulfovibrionaceae</taxon>
        <taxon>Lawsonia</taxon>
    </lineage>
</organism>
<evidence type="ECO:0000256" key="7">
    <source>
        <dbReference type="ARBA" id="ARBA00022801"/>
    </source>
</evidence>
<accession>Q1MQU4</accession>
<dbReference type="GO" id="GO:0044716">
    <property type="term" value="F:8-oxo-GDP phosphatase activity"/>
    <property type="evidence" value="ECO:0007669"/>
    <property type="project" value="TreeGrafter"/>
</dbReference>
<dbReference type="HOGENOM" id="CLU_037162_19_2_7"/>
<comment type="cofactor">
    <cofactor evidence="1">
        <name>Mg(2+)</name>
        <dbReference type="ChEBI" id="CHEBI:18420"/>
    </cofactor>
</comment>
<sequence length="135" mass="15681">MLHHNEYTNPLNVVCGILWRNERFLATQRPVNQSHAGYWEFPGGKVELGETLHIALKRELKEELGTTIFSPTFYCKINHNYGVTPLLIHFFQITVFEGEPTPLEGQTLSWITPKEANNLQFLEADKFLLQQLQQR</sequence>
<comment type="catalytic activity">
    <reaction evidence="10">
        <text>8-oxo-dGTP + H2O = 8-oxo-dGMP + diphosphate + H(+)</text>
        <dbReference type="Rhea" id="RHEA:31575"/>
        <dbReference type="ChEBI" id="CHEBI:15377"/>
        <dbReference type="ChEBI" id="CHEBI:15378"/>
        <dbReference type="ChEBI" id="CHEBI:33019"/>
        <dbReference type="ChEBI" id="CHEBI:63224"/>
        <dbReference type="ChEBI" id="CHEBI:77896"/>
        <dbReference type="EC" id="3.6.1.55"/>
    </reaction>
</comment>
<comment type="similarity">
    <text evidence="2 17">Belongs to the Nudix hydrolase family.</text>
</comment>
<dbReference type="AlphaFoldDB" id="Q1MQU4"/>
<keyword evidence="9" id="KW-0234">DNA repair</keyword>
<dbReference type="RefSeq" id="WP_011526662.1">
    <property type="nucleotide sequence ID" value="NC_008011.1"/>
</dbReference>
<dbReference type="GO" id="GO:0046872">
    <property type="term" value="F:metal ion binding"/>
    <property type="evidence" value="ECO:0007669"/>
    <property type="project" value="UniProtKB-KW"/>
</dbReference>
<evidence type="ECO:0000256" key="10">
    <source>
        <dbReference type="ARBA" id="ARBA00035861"/>
    </source>
</evidence>
<dbReference type="GO" id="GO:0035539">
    <property type="term" value="F:8-oxo-7,8-dihydrodeoxyguanosine triphosphate pyrophosphatase activity"/>
    <property type="evidence" value="ECO:0007669"/>
    <property type="project" value="UniProtKB-EC"/>
</dbReference>
<evidence type="ECO:0000259" key="18">
    <source>
        <dbReference type="PROSITE" id="PS51462"/>
    </source>
</evidence>
<evidence type="ECO:0000256" key="13">
    <source>
        <dbReference type="ARBA" id="ARBA00040794"/>
    </source>
</evidence>
<keyword evidence="3" id="KW-0515">Mutator protein</keyword>
<evidence type="ECO:0000256" key="17">
    <source>
        <dbReference type="RuleBase" id="RU003476"/>
    </source>
</evidence>
<dbReference type="SUPFAM" id="SSF55811">
    <property type="entry name" value="Nudix"/>
    <property type="match status" value="1"/>
</dbReference>
<comment type="catalytic activity">
    <reaction evidence="11">
        <text>8-oxo-GTP + H2O = 8-oxo-GMP + diphosphate + H(+)</text>
        <dbReference type="Rhea" id="RHEA:67616"/>
        <dbReference type="ChEBI" id="CHEBI:15377"/>
        <dbReference type="ChEBI" id="CHEBI:15378"/>
        <dbReference type="ChEBI" id="CHEBI:33019"/>
        <dbReference type="ChEBI" id="CHEBI:143553"/>
        <dbReference type="ChEBI" id="CHEBI:145694"/>
    </reaction>
</comment>
<dbReference type="PANTHER" id="PTHR47707">
    <property type="entry name" value="8-OXO-DGTP DIPHOSPHATASE"/>
    <property type="match status" value="1"/>
</dbReference>